<dbReference type="InterPro" id="IPR011194">
    <property type="entry name" value="UPF0306"/>
</dbReference>
<dbReference type="Gene3D" id="2.30.110.10">
    <property type="entry name" value="Electron Transport, Fmn-binding Protein, Chain A"/>
    <property type="match status" value="1"/>
</dbReference>
<protein>
    <recommendedName>
        <fullName evidence="3">Pyridoxamine 5'-phosphate oxidase putative domain-containing protein</fullName>
    </recommendedName>
</protein>
<dbReference type="AlphaFoldDB" id="A0A3N4W8C9"/>
<dbReference type="InterPro" id="IPR012349">
    <property type="entry name" value="Split_barrel_FMN-bd"/>
</dbReference>
<sequence length="144" mass="16759">MTPIPTNIIKFINRHHVVSLACYSNCTIWSASCFYIFDVENNRLLLLTKRTTRHGELMQQNPNIAGTIAGQPEHLNEIEGIQFSATARCLSQTDEKNRAFTQYTQRYPIAKLIPSDVWEICFDEIKFTENRTAFAHKTYWKRTD</sequence>
<evidence type="ECO:0000313" key="2">
    <source>
        <dbReference type="Proteomes" id="UP000281691"/>
    </source>
</evidence>
<reference evidence="1 2" key="1">
    <citation type="submission" date="2018-11" db="EMBL/GenBank/DDBJ databases">
        <title>Genomic Encyclopedia of Type Strains, Phase IV (KMG-IV): sequencing the most valuable type-strain genomes for metagenomic binning, comparative biology and taxonomic classification.</title>
        <authorList>
            <person name="Goeker M."/>
        </authorList>
    </citation>
    <scope>NUCLEOTIDE SEQUENCE [LARGE SCALE GENOMIC DNA]</scope>
    <source>
        <strain evidence="1 2">DSM 27238</strain>
    </source>
</reference>
<comment type="caution">
    <text evidence="1">The sequence shown here is derived from an EMBL/GenBank/DDBJ whole genome shotgun (WGS) entry which is preliminary data.</text>
</comment>
<dbReference type="RefSeq" id="WP_418902967.1">
    <property type="nucleotide sequence ID" value="NZ_CP016615.1"/>
</dbReference>
<evidence type="ECO:0000313" key="1">
    <source>
        <dbReference type="EMBL" id="RPE85797.1"/>
    </source>
</evidence>
<dbReference type="PIRSF" id="PIRSF009554">
    <property type="entry name" value="UCP009554"/>
    <property type="match status" value="1"/>
</dbReference>
<accession>A0A3N4W8C9</accession>
<organism evidence="1 2">
    <name type="scientific">Vespertiliibacter pulmonis</name>
    <dbReference type="NCBI Taxonomy" id="1443036"/>
    <lineage>
        <taxon>Bacteria</taxon>
        <taxon>Pseudomonadati</taxon>
        <taxon>Pseudomonadota</taxon>
        <taxon>Gammaproteobacteria</taxon>
        <taxon>Pasteurellales</taxon>
        <taxon>Pasteurellaceae</taxon>
        <taxon>Vespertiliibacter</taxon>
    </lineage>
</organism>
<evidence type="ECO:0008006" key="3">
    <source>
        <dbReference type="Google" id="ProtNLM"/>
    </source>
</evidence>
<proteinExistence type="predicted"/>
<keyword evidence="2" id="KW-1185">Reference proteome</keyword>
<dbReference type="SUPFAM" id="SSF50475">
    <property type="entry name" value="FMN-binding split barrel"/>
    <property type="match status" value="1"/>
</dbReference>
<dbReference type="Proteomes" id="UP000281691">
    <property type="component" value="Unassembled WGS sequence"/>
</dbReference>
<name>A0A3N4W8C9_9PAST</name>
<dbReference type="EMBL" id="RKQP01000001">
    <property type="protein sequence ID" value="RPE85797.1"/>
    <property type="molecule type" value="Genomic_DNA"/>
</dbReference>
<gene>
    <name evidence="1" type="ORF">EDC46_0178</name>
</gene>